<dbReference type="Pfam" id="PF00817">
    <property type="entry name" value="IMS"/>
    <property type="match status" value="1"/>
</dbReference>
<dbReference type="CDD" id="cd01700">
    <property type="entry name" value="PolY_Pol_V_umuC"/>
    <property type="match status" value="1"/>
</dbReference>
<protein>
    <submittedName>
        <fullName evidence="7">DNA polymerase V</fullName>
    </submittedName>
</protein>
<dbReference type="GO" id="GO:0005829">
    <property type="term" value="C:cytosol"/>
    <property type="evidence" value="ECO:0007669"/>
    <property type="project" value="TreeGrafter"/>
</dbReference>
<dbReference type="OrthoDB" id="9808813at2"/>
<dbReference type="PANTHER" id="PTHR11076">
    <property type="entry name" value="DNA REPAIR POLYMERASE UMUC / TRANSFERASE FAMILY MEMBER"/>
    <property type="match status" value="1"/>
</dbReference>
<keyword evidence="8" id="KW-1185">Reference proteome</keyword>
<dbReference type="Pfam" id="PF11799">
    <property type="entry name" value="IMS_C"/>
    <property type="match status" value="1"/>
</dbReference>
<dbReference type="InterPro" id="IPR024728">
    <property type="entry name" value="PolY_HhH_motif"/>
</dbReference>
<proteinExistence type="inferred from homology"/>
<dbReference type="GO" id="GO:0042276">
    <property type="term" value="P:error-prone translesion synthesis"/>
    <property type="evidence" value="ECO:0007669"/>
    <property type="project" value="TreeGrafter"/>
</dbReference>
<keyword evidence="3" id="KW-0741">SOS mutagenesis</keyword>
<comment type="similarity">
    <text evidence="1">Belongs to the DNA polymerase type-Y family.</text>
</comment>
<dbReference type="InterPro" id="IPR001126">
    <property type="entry name" value="UmuC"/>
</dbReference>
<keyword evidence="5" id="KW-0742">SOS response</keyword>
<dbReference type="GO" id="GO:0003887">
    <property type="term" value="F:DNA-directed DNA polymerase activity"/>
    <property type="evidence" value="ECO:0007669"/>
    <property type="project" value="TreeGrafter"/>
</dbReference>
<evidence type="ECO:0000256" key="4">
    <source>
        <dbReference type="ARBA" id="ARBA00023204"/>
    </source>
</evidence>
<dbReference type="PROSITE" id="PS50173">
    <property type="entry name" value="UMUC"/>
    <property type="match status" value="1"/>
</dbReference>
<dbReference type="Gene3D" id="1.10.150.20">
    <property type="entry name" value="5' to 3' exonuclease, C-terminal subdomain"/>
    <property type="match status" value="1"/>
</dbReference>
<dbReference type="Gene3D" id="3.30.70.270">
    <property type="match status" value="1"/>
</dbReference>
<dbReference type="GO" id="GO:0009432">
    <property type="term" value="P:SOS response"/>
    <property type="evidence" value="ECO:0007669"/>
    <property type="project" value="UniProtKB-KW"/>
</dbReference>
<gene>
    <name evidence="7" type="ORF">SAMN06296008_11154</name>
</gene>
<evidence type="ECO:0000313" key="8">
    <source>
        <dbReference type="Proteomes" id="UP000192708"/>
    </source>
</evidence>
<dbReference type="AlphaFoldDB" id="A0A1W2B203"/>
<evidence type="ECO:0000256" key="5">
    <source>
        <dbReference type="ARBA" id="ARBA00023236"/>
    </source>
</evidence>
<dbReference type="InterPro" id="IPR043502">
    <property type="entry name" value="DNA/RNA_pol_sf"/>
</dbReference>
<feature type="domain" description="UmuC" evidence="6">
    <location>
        <begin position="9"/>
        <end position="196"/>
    </location>
</feature>
<dbReference type="PANTHER" id="PTHR11076:SF34">
    <property type="entry name" value="PROTEIN UMUC"/>
    <property type="match status" value="1"/>
</dbReference>
<sequence length="437" mass="49128">MIFPTKKAIALIDGNNFYVSCERVFNPSLENKSLVILSNNDGCIVSRSQEAKDLGIGMGIPFFKVKPLIAKNQLQWLSSNYTLYGDMSARMMATLAEFAPEQEIYSIDECFLNLSEVISPDEQIPYGKKIRARVQQYLGLPTCVGIGPSKTLAKLANHIAKKNHQFAGVFAWASLPFTEQIDWLQKIAVTEVWGVGRKIGASLEKMGIQTVYDLQQADSEMIRRRFSVVMARTVNELKGISCIAMTDIVDTERKQQIISSKSFGSPVRELLHLQEAAASYVSRAAEKLRLQNSVCHYVTVFIHTNPFKSQEPQYRNQITVPLSIASADSRRLIKAALFGLQQIYRADFTYKKVGIILSDLRDAAHHQNDLFTQIDETKSHQVMQTMDLLNQRFGANTLAIAGTGIMAAGNQHWRMRANHKSQRFTTCWQEIPIARAS</sequence>
<dbReference type="STRING" id="1938817.SAMN06296008_11154"/>
<dbReference type="RefSeq" id="WP_084284381.1">
    <property type="nucleotide sequence ID" value="NZ_FWXJ01000011.1"/>
</dbReference>
<dbReference type="GO" id="GO:0003684">
    <property type="term" value="F:damaged DNA binding"/>
    <property type="evidence" value="ECO:0007669"/>
    <property type="project" value="InterPro"/>
</dbReference>
<dbReference type="Proteomes" id="UP000192708">
    <property type="component" value="Unassembled WGS sequence"/>
</dbReference>
<dbReference type="InterPro" id="IPR050116">
    <property type="entry name" value="DNA_polymerase-Y"/>
</dbReference>
<accession>A0A1W2B203</accession>
<dbReference type="EMBL" id="FWXJ01000011">
    <property type="protein sequence ID" value="SMC67007.1"/>
    <property type="molecule type" value="Genomic_DNA"/>
</dbReference>
<dbReference type="Pfam" id="PF11798">
    <property type="entry name" value="IMS_HHH"/>
    <property type="match status" value="1"/>
</dbReference>
<dbReference type="InterPro" id="IPR025188">
    <property type="entry name" value="DUF4113"/>
</dbReference>
<dbReference type="InterPro" id="IPR017961">
    <property type="entry name" value="DNA_pol_Y-fam_little_finger"/>
</dbReference>
<keyword evidence="2" id="KW-0227">DNA damage</keyword>
<evidence type="ECO:0000313" key="7">
    <source>
        <dbReference type="EMBL" id="SMC67007.1"/>
    </source>
</evidence>
<organism evidence="7 8">
    <name type="scientific">Polynucleobacter kasalickyi</name>
    <dbReference type="NCBI Taxonomy" id="1938817"/>
    <lineage>
        <taxon>Bacteria</taxon>
        <taxon>Pseudomonadati</taxon>
        <taxon>Pseudomonadota</taxon>
        <taxon>Betaproteobacteria</taxon>
        <taxon>Burkholderiales</taxon>
        <taxon>Burkholderiaceae</taxon>
        <taxon>Polynucleobacter</taxon>
    </lineage>
</organism>
<reference evidence="7 8" key="1">
    <citation type="submission" date="2017-04" db="EMBL/GenBank/DDBJ databases">
        <authorList>
            <person name="Afonso C.L."/>
            <person name="Miller P.J."/>
            <person name="Scott M.A."/>
            <person name="Spackman E."/>
            <person name="Goraichik I."/>
            <person name="Dimitrov K.M."/>
            <person name="Suarez D.L."/>
            <person name="Swayne D.E."/>
        </authorList>
    </citation>
    <scope>NUCLEOTIDE SEQUENCE [LARGE SCALE GENOMIC DNA]</scope>
    <source>
        <strain evidence="7 8">VK13</strain>
    </source>
</reference>
<dbReference type="Gene3D" id="3.40.1170.60">
    <property type="match status" value="1"/>
</dbReference>
<evidence type="ECO:0000259" key="6">
    <source>
        <dbReference type="PROSITE" id="PS50173"/>
    </source>
</evidence>
<keyword evidence="4" id="KW-0234">DNA repair</keyword>
<dbReference type="Pfam" id="PF13438">
    <property type="entry name" value="DUF4113"/>
    <property type="match status" value="1"/>
</dbReference>
<evidence type="ECO:0000256" key="2">
    <source>
        <dbReference type="ARBA" id="ARBA00022763"/>
    </source>
</evidence>
<dbReference type="InterPro" id="IPR043128">
    <property type="entry name" value="Rev_trsase/Diguanyl_cyclase"/>
</dbReference>
<evidence type="ECO:0000256" key="1">
    <source>
        <dbReference type="ARBA" id="ARBA00010945"/>
    </source>
</evidence>
<evidence type="ECO:0000256" key="3">
    <source>
        <dbReference type="ARBA" id="ARBA00023199"/>
    </source>
</evidence>
<name>A0A1W2B203_9BURK</name>
<dbReference type="GO" id="GO:0006281">
    <property type="term" value="P:DNA repair"/>
    <property type="evidence" value="ECO:0007669"/>
    <property type="project" value="UniProtKB-KW"/>
</dbReference>
<dbReference type="SUPFAM" id="SSF56672">
    <property type="entry name" value="DNA/RNA polymerases"/>
    <property type="match status" value="1"/>
</dbReference>